<keyword evidence="1" id="KW-1133">Transmembrane helix</keyword>
<evidence type="ECO:0000313" key="3">
    <source>
        <dbReference type="Proteomes" id="UP000807825"/>
    </source>
</evidence>
<evidence type="ECO:0000313" key="2">
    <source>
        <dbReference type="EMBL" id="MBI5247885.1"/>
    </source>
</evidence>
<sequence>MIEFGWPMPADWEVLIDGFDTLSNREVRTLKNFLRVFLILLASAAGLLAIFAIGCGIFGVILALSSTDGGFVGEKDFYASALFLASLVMLVGGLVAGIISYVLWQRWKGSRA</sequence>
<feature type="transmembrane region" description="Helical" evidence="1">
    <location>
        <begin position="77"/>
        <end position="104"/>
    </location>
</feature>
<dbReference type="AlphaFoldDB" id="A0A9D6UZH2"/>
<proteinExistence type="predicted"/>
<keyword evidence="1" id="KW-0812">Transmembrane</keyword>
<protein>
    <submittedName>
        <fullName evidence="2">Uncharacterized protein</fullName>
    </submittedName>
</protein>
<dbReference type="Proteomes" id="UP000807825">
    <property type="component" value="Unassembled WGS sequence"/>
</dbReference>
<dbReference type="EMBL" id="JACRDE010000006">
    <property type="protein sequence ID" value="MBI5247885.1"/>
    <property type="molecule type" value="Genomic_DNA"/>
</dbReference>
<reference evidence="2" key="1">
    <citation type="submission" date="2020-07" db="EMBL/GenBank/DDBJ databases">
        <title>Huge and variable diversity of episymbiotic CPR bacteria and DPANN archaea in groundwater ecosystems.</title>
        <authorList>
            <person name="He C.Y."/>
            <person name="Keren R."/>
            <person name="Whittaker M."/>
            <person name="Farag I.F."/>
            <person name="Doudna J."/>
            <person name="Cate J.H.D."/>
            <person name="Banfield J.F."/>
        </authorList>
    </citation>
    <scope>NUCLEOTIDE SEQUENCE</scope>
    <source>
        <strain evidence="2">NC_groundwater_1664_Pr3_B-0.1um_52_9</strain>
    </source>
</reference>
<gene>
    <name evidence="2" type="ORF">HY912_00185</name>
</gene>
<feature type="transmembrane region" description="Helical" evidence="1">
    <location>
        <begin position="33"/>
        <end position="65"/>
    </location>
</feature>
<comment type="caution">
    <text evidence="2">The sequence shown here is derived from an EMBL/GenBank/DDBJ whole genome shotgun (WGS) entry which is preliminary data.</text>
</comment>
<name>A0A9D6UZH2_9BACT</name>
<evidence type="ECO:0000256" key="1">
    <source>
        <dbReference type="SAM" id="Phobius"/>
    </source>
</evidence>
<organism evidence="2 3">
    <name type="scientific">Desulfomonile tiedjei</name>
    <dbReference type="NCBI Taxonomy" id="2358"/>
    <lineage>
        <taxon>Bacteria</taxon>
        <taxon>Pseudomonadati</taxon>
        <taxon>Thermodesulfobacteriota</taxon>
        <taxon>Desulfomonilia</taxon>
        <taxon>Desulfomonilales</taxon>
        <taxon>Desulfomonilaceae</taxon>
        <taxon>Desulfomonile</taxon>
    </lineage>
</organism>
<keyword evidence="1" id="KW-0472">Membrane</keyword>
<accession>A0A9D6UZH2</accession>